<dbReference type="InterPro" id="IPR029044">
    <property type="entry name" value="Nucleotide-diphossugar_trans"/>
</dbReference>
<accession>A0A538U6F1</accession>
<dbReference type="NCBIfam" id="TIGR04282">
    <property type="entry name" value="glyco_like_cofC"/>
    <property type="match status" value="1"/>
</dbReference>
<protein>
    <submittedName>
        <fullName evidence="1">Glycosyltransferase</fullName>
    </submittedName>
</protein>
<reference evidence="1 2" key="1">
    <citation type="journal article" date="2019" name="Nat. Microbiol.">
        <title>Mediterranean grassland soil C-N compound turnover is dependent on rainfall and depth, and is mediated by genomically divergent microorganisms.</title>
        <authorList>
            <person name="Diamond S."/>
            <person name="Andeer P.F."/>
            <person name="Li Z."/>
            <person name="Crits-Christoph A."/>
            <person name="Burstein D."/>
            <person name="Anantharaman K."/>
            <person name="Lane K.R."/>
            <person name="Thomas B.C."/>
            <person name="Pan C."/>
            <person name="Northen T.R."/>
            <person name="Banfield J.F."/>
        </authorList>
    </citation>
    <scope>NUCLEOTIDE SEQUENCE [LARGE SCALE GENOMIC DNA]</scope>
    <source>
        <strain evidence="1">WS_10</strain>
    </source>
</reference>
<organism evidence="1 2">
    <name type="scientific">Eiseniibacteriota bacterium</name>
    <dbReference type="NCBI Taxonomy" id="2212470"/>
    <lineage>
        <taxon>Bacteria</taxon>
        <taxon>Candidatus Eiseniibacteriota</taxon>
    </lineage>
</organism>
<evidence type="ECO:0000313" key="1">
    <source>
        <dbReference type="EMBL" id="TMQ71476.1"/>
    </source>
</evidence>
<gene>
    <name evidence="1" type="ORF">E6K80_05495</name>
</gene>
<dbReference type="GO" id="GO:0016740">
    <property type="term" value="F:transferase activity"/>
    <property type="evidence" value="ECO:0007669"/>
    <property type="project" value="UniProtKB-KW"/>
</dbReference>
<dbReference type="AlphaFoldDB" id="A0A538U6F1"/>
<dbReference type="EMBL" id="VBPA01000123">
    <property type="protein sequence ID" value="TMQ71476.1"/>
    <property type="molecule type" value="Genomic_DNA"/>
</dbReference>
<dbReference type="Pfam" id="PF09837">
    <property type="entry name" value="DUF2064"/>
    <property type="match status" value="1"/>
</dbReference>
<dbReference type="Gene3D" id="3.90.550.10">
    <property type="entry name" value="Spore Coat Polysaccharide Biosynthesis Protein SpsA, Chain A"/>
    <property type="match status" value="1"/>
</dbReference>
<dbReference type="SUPFAM" id="SSF53448">
    <property type="entry name" value="Nucleotide-diphospho-sugar transferases"/>
    <property type="match status" value="1"/>
</dbReference>
<comment type="caution">
    <text evidence="1">The sequence shown here is derived from an EMBL/GenBank/DDBJ whole genome shotgun (WGS) entry which is preliminary data.</text>
</comment>
<dbReference type="Proteomes" id="UP000319836">
    <property type="component" value="Unassembled WGS sequence"/>
</dbReference>
<dbReference type="PANTHER" id="PTHR36529:SF1">
    <property type="entry name" value="GLYCOSYLTRANSFERASE"/>
    <property type="match status" value="1"/>
</dbReference>
<evidence type="ECO:0000313" key="2">
    <source>
        <dbReference type="Proteomes" id="UP000319836"/>
    </source>
</evidence>
<dbReference type="PANTHER" id="PTHR36529">
    <property type="entry name" value="SLL1095 PROTEIN"/>
    <property type="match status" value="1"/>
</dbReference>
<keyword evidence="1" id="KW-0808">Transferase</keyword>
<dbReference type="InterPro" id="IPR018641">
    <property type="entry name" value="Trfase_1_rSAM/seldom-assoc"/>
</dbReference>
<name>A0A538U6F1_UNCEI</name>
<sequence length="217" mass="22740">MRTLAVFARWPEPGRVKTRLAPALPQDLACALQRAMLEDTLRAARGARADRRVLAWAEAPADPLPTVPGFEIARQRGEDLGARLAFGFDALLAAGGPVVITGADAPETEPARLDAALDALAASDLVLGATLDGGYDLVGLAAPAPGLFAGISWSTPRARAETEDRARARDLRLRTLEPIADVDTPADLVALIGRMLVASAPPRATTTALADMGLLPR</sequence>
<proteinExistence type="predicted"/>